<evidence type="ECO:0000256" key="1">
    <source>
        <dbReference type="ARBA" id="ARBA00004651"/>
    </source>
</evidence>
<evidence type="ECO:0000256" key="8">
    <source>
        <dbReference type="SAM" id="Phobius"/>
    </source>
</evidence>
<evidence type="ECO:0000256" key="6">
    <source>
        <dbReference type="ARBA" id="ARBA00022989"/>
    </source>
</evidence>
<accession>A0ABW1KWS8</accession>
<gene>
    <name evidence="10" type="ORF">ACFMB1_06175</name>
</gene>
<keyword evidence="5 8" id="KW-0812">Transmembrane</keyword>
<comment type="caution">
    <text evidence="10">The sequence shown here is derived from an EMBL/GenBank/DDBJ whole genome shotgun (WGS) entry which is preliminary data.</text>
</comment>
<feature type="transmembrane region" description="Helical" evidence="8">
    <location>
        <begin position="88"/>
        <end position="105"/>
    </location>
</feature>
<dbReference type="EC" id="2.4.-.-" evidence="10"/>
<feature type="transmembrane region" description="Helical" evidence="8">
    <location>
        <begin position="309"/>
        <end position="327"/>
    </location>
</feature>
<reference evidence="10 11" key="1">
    <citation type="submission" date="2024-09" db="EMBL/GenBank/DDBJ databases">
        <authorList>
            <person name="Zhang Z.-H."/>
        </authorList>
    </citation>
    <scope>NUCLEOTIDE SEQUENCE [LARGE SCALE GENOMIC DNA]</scope>
    <source>
        <strain evidence="10 11">HHTR114</strain>
    </source>
</reference>
<evidence type="ECO:0000256" key="5">
    <source>
        <dbReference type="ARBA" id="ARBA00022692"/>
    </source>
</evidence>
<feature type="transmembrane region" description="Helical" evidence="8">
    <location>
        <begin position="339"/>
        <end position="359"/>
    </location>
</feature>
<evidence type="ECO:0000313" key="11">
    <source>
        <dbReference type="Proteomes" id="UP001596116"/>
    </source>
</evidence>
<keyword evidence="2" id="KW-1003">Cell membrane</keyword>
<dbReference type="PANTHER" id="PTHR33908:SF11">
    <property type="entry name" value="MEMBRANE PROTEIN"/>
    <property type="match status" value="1"/>
</dbReference>
<name>A0ABW1KWS8_9PROT</name>
<evidence type="ECO:0000259" key="9">
    <source>
        <dbReference type="Pfam" id="PF13231"/>
    </source>
</evidence>
<dbReference type="PANTHER" id="PTHR33908">
    <property type="entry name" value="MANNOSYLTRANSFERASE YKCB-RELATED"/>
    <property type="match status" value="1"/>
</dbReference>
<feature type="transmembrane region" description="Helical" evidence="8">
    <location>
        <begin position="111"/>
        <end position="130"/>
    </location>
</feature>
<dbReference type="Pfam" id="PF13231">
    <property type="entry name" value="PMT_2"/>
    <property type="match status" value="1"/>
</dbReference>
<evidence type="ECO:0000256" key="4">
    <source>
        <dbReference type="ARBA" id="ARBA00022679"/>
    </source>
</evidence>
<keyword evidence="7 8" id="KW-0472">Membrane</keyword>
<feature type="domain" description="Glycosyltransferase RgtA/B/C/D-like" evidence="9">
    <location>
        <begin position="59"/>
        <end position="220"/>
    </location>
</feature>
<proteinExistence type="predicted"/>
<evidence type="ECO:0000256" key="3">
    <source>
        <dbReference type="ARBA" id="ARBA00022676"/>
    </source>
</evidence>
<feature type="transmembrane region" description="Helical" evidence="8">
    <location>
        <begin position="17"/>
        <end position="37"/>
    </location>
</feature>
<dbReference type="InterPro" id="IPR050297">
    <property type="entry name" value="LipidA_mod_glycosyltrf_83"/>
</dbReference>
<feature type="transmembrane region" description="Helical" evidence="8">
    <location>
        <begin position="252"/>
        <end position="272"/>
    </location>
</feature>
<keyword evidence="6 8" id="KW-1133">Transmembrane helix</keyword>
<keyword evidence="4 10" id="KW-0808">Transferase</keyword>
<sequence>MTADNHTPLAAPFWRNFWMIAAVMTGLRILTLIMSPLGIGPDEAQYWFWSRDFNFGYYSKPPLIAWAIGLTTGLFGNADWAVRLSAPFFHLSAASFLYLAARRLYDERTAFWTGLGWLLMPGVLLSSFIMATDAPLLFFWSAGLFFLARIVTGPVARISDFAGLGGAIGLGLMSKYAMIYFPTGLALLLLSKPLREKLLTPRLAITALIAAALFAPNIVWNAQHDFQTLSHTADNANWGAQLFHPLAFLEFFGGQFAVFGIIPFAALIYVLAQRSAWRINNRDFLLVVFTLTPLLIVAGQAFLSRAHANWAAAAYPAALMLVTGYLCREKREGAVKLNAGIHAVLFVAFTLGVLSPALIERAGLSSAVRDLRGWKAQTDDIMSYAPGYDAVLVDDRYLISEMLYHQKDSPVEIAAIDPNASIDNHFEAFRPFDPTRMKRVLFVTTRDDDAHVDYRFHDIKRLGRITAEPGAGQMRSYTLYELSGFYGKRVP</sequence>
<evidence type="ECO:0000313" key="10">
    <source>
        <dbReference type="EMBL" id="MFC6035123.1"/>
    </source>
</evidence>
<feature type="transmembrane region" description="Helical" evidence="8">
    <location>
        <begin position="284"/>
        <end position="303"/>
    </location>
</feature>
<feature type="transmembrane region" description="Helical" evidence="8">
    <location>
        <begin position="168"/>
        <end position="190"/>
    </location>
</feature>
<dbReference type="InterPro" id="IPR038731">
    <property type="entry name" value="RgtA/B/C-like"/>
</dbReference>
<dbReference type="RefSeq" id="WP_379879548.1">
    <property type="nucleotide sequence ID" value="NZ_JBHPON010000001.1"/>
</dbReference>
<keyword evidence="11" id="KW-1185">Reference proteome</keyword>
<comment type="subcellular location">
    <subcellularLocation>
        <location evidence="1">Cell membrane</location>
        <topology evidence="1">Multi-pass membrane protein</topology>
    </subcellularLocation>
</comment>
<protein>
    <submittedName>
        <fullName evidence="10">ArnT family glycosyltransferase</fullName>
        <ecNumber evidence="10">2.4.-.-</ecNumber>
    </submittedName>
</protein>
<dbReference type="EMBL" id="JBHPON010000001">
    <property type="protein sequence ID" value="MFC6035123.1"/>
    <property type="molecule type" value="Genomic_DNA"/>
</dbReference>
<feature type="transmembrane region" description="Helical" evidence="8">
    <location>
        <begin position="202"/>
        <end position="220"/>
    </location>
</feature>
<dbReference type="Proteomes" id="UP001596116">
    <property type="component" value="Unassembled WGS sequence"/>
</dbReference>
<evidence type="ECO:0000256" key="2">
    <source>
        <dbReference type="ARBA" id="ARBA00022475"/>
    </source>
</evidence>
<feature type="transmembrane region" description="Helical" evidence="8">
    <location>
        <begin position="57"/>
        <end position="76"/>
    </location>
</feature>
<organism evidence="10 11">
    <name type="scientific">Hyphococcus aureus</name>
    <dbReference type="NCBI Taxonomy" id="2666033"/>
    <lineage>
        <taxon>Bacteria</taxon>
        <taxon>Pseudomonadati</taxon>
        <taxon>Pseudomonadota</taxon>
        <taxon>Alphaproteobacteria</taxon>
        <taxon>Parvularculales</taxon>
        <taxon>Parvularculaceae</taxon>
        <taxon>Hyphococcus</taxon>
    </lineage>
</organism>
<evidence type="ECO:0000256" key="7">
    <source>
        <dbReference type="ARBA" id="ARBA00023136"/>
    </source>
</evidence>
<dbReference type="GO" id="GO:0016757">
    <property type="term" value="F:glycosyltransferase activity"/>
    <property type="evidence" value="ECO:0007669"/>
    <property type="project" value="UniProtKB-KW"/>
</dbReference>
<feature type="transmembrane region" description="Helical" evidence="8">
    <location>
        <begin position="137"/>
        <end position="156"/>
    </location>
</feature>
<keyword evidence="3 10" id="KW-0328">Glycosyltransferase</keyword>